<dbReference type="Proteomes" id="UP001501461">
    <property type="component" value="Unassembled WGS sequence"/>
</dbReference>
<sequence>MTHSIKIKTTALSVADALGYLGQKAVSDAVVAGSDYRIIGGHMLRLLLKTYPTPAAIPRSTIDADAALDSLEVVGPITIRPSENYLSGLVV</sequence>
<evidence type="ECO:0000313" key="2">
    <source>
        <dbReference type="Proteomes" id="UP001501461"/>
    </source>
</evidence>
<organism evidence="1 2">
    <name type="scientific">Yaniella flava</name>
    <dbReference type="NCBI Taxonomy" id="287930"/>
    <lineage>
        <taxon>Bacteria</taxon>
        <taxon>Bacillati</taxon>
        <taxon>Actinomycetota</taxon>
        <taxon>Actinomycetes</taxon>
        <taxon>Micrococcales</taxon>
        <taxon>Micrococcaceae</taxon>
        <taxon>Yaniella</taxon>
    </lineage>
</organism>
<proteinExistence type="predicted"/>
<reference evidence="2" key="1">
    <citation type="journal article" date="2019" name="Int. J. Syst. Evol. Microbiol.">
        <title>The Global Catalogue of Microorganisms (GCM) 10K type strain sequencing project: providing services to taxonomists for standard genome sequencing and annotation.</title>
        <authorList>
            <consortium name="The Broad Institute Genomics Platform"/>
            <consortium name="The Broad Institute Genome Sequencing Center for Infectious Disease"/>
            <person name="Wu L."/>
            <person name="Ma J."/>
        </authorList>
    </citation>
    <scope>NUCLEOTIDE SEQUENCE [LARGE SCALE GENOMIC DNA]</scope>
    <source>
        <strain evidence="2">JCM 13595</strain>
    </source>
</reference>
<comment type="caution">
    <text evidence="1">The sequence shown here is derived from an EMBL/GenBank/DDBJ whole genome shotgun (WGS) entry which is preliminary data.</text>
</comment>
<dbReference type="EMBL" id="BAAAMN010000008">
    <property type="protein sequence ID" value="GAA2027540.1"/>
    <property type="molecule type" value="Genomic_DNA"/>
</dbReference>
<protein>
    <submittedName>
        <fullName evidence="1">Uncharacterized protein</fullName>
    </submittedName>
</protein>
<accession>A0ABP5FIR9</accession>
<evidence type="ECO:0000313" key="1">
    <source>
        <dbReference type="EMBL" id="GAA2027540.1"/>
    </source>
</evidence>
<keyword evidence="2" id="KW-1185">Reference proteome</keyword>
<name>A0ABP5FIR9_9MICC</name>
<gene>
    <name evidence="1" type="ORF">GCM10009720_04080</name>
</gene>